<keyword evidence="1" id="KW-1185">Reference proteome</keyword>
<evidence type="ECO:0000313" key="2">
    <source>
        <dbReference type="RefSeq" id="XP_028029333.1"/>
    </source>
</evidence>
<dbReference type="Proteomes" id="UP000504629">
    <property type="component" value="Unplaced"/>
</dbReference>
<protein>
    <submittedName>
        <fullName evidence="2">Uncharacterized protein LOC114242393</fullName>
    </submittedName>
</protein>
<accession>A0A6J2JJ73</accession>
<dbReference type="GO" id="GO:0003676">
    <property type="term" value="F:nucleic acid binding"/>
    <property type="evidence" value="ECO:0007669"/>
    <property type="project" value="InterPro"/>
</dbReference>
<sequence length="122" mass="13399">MCLHGSDRRGWVYRRPGERFAQCCFAETVAYGVGSCMMWTGISFDGKTELVFVPGGGRGGGQLRTGTFPIFCWNMSFPMRDMPVIASSLSTITLVVTLPVEQLNTSKKSISPHWTGLRSALT</sequence>
<proteinExistence type="predicted"/>
<evidence type="ECO:0000313" key="1">
    <source>
        <dbReference type="Proteomes" id="UP000504629"/>
    </source>
</evidence>
<reference evidence="2" key="1">
    <citation type="submission" date="2025-08" db="UniProtKB">
        <authorList>
            <consortium name="RefSeq"/>
        </authorList>
    </citation>
    <scope>IDENTIFICATION</scope>
    <source>
        <tissue evidence="2">Silk gland</tissue>
    </source>
</reference>
<organism evidence="1 2">
    <name type="scientific">Bombyx mandarina</name>
    <name type="common">Wild silk moth</name>
    <name type="synonym">Wild silkworm</name>
    <dbReference type="NCBI Taxonomy" id="7092"/>
    <lineage>
        <taxon>Eukaryota</taxon>
        <taxon>Metazoa</taxon>
        <taxon>Ecdysozoa</taxon>
        <taxon>Arthropoda</taxon>
        <taxon>Hexapoda</taxon>
        <taxon>Insecta</taxon>
        <taxon>Pterygota</taxon>
        <taxon>Neoptera</taxon>
        <taxon>Endopterygota</taxon>
        <taxon>Lepidoptera</taxon>
        <taxon>Glossata</taxon>
        <taxon>Ditrysia</taxon>
        <taxon>Bombycoidea</taxon>
        <taxon>Bombycidae</taxon>
        <taxon>Bombycinae</taxon>
        <taxon>Bombyx</taxon>
    </lineage>
</organism>
<name>A0A6J2JJ73_BOMMA</name>
<dbReference type="RefSeq" id="XP_028029333.1">
    <property type="nucleotide sequence ID" value="XM_028173532.1"/>
</dbReference>
<dbReference type="Gene3D" id="3.30.420.10">
    <property type="entry name" value="Ribonuclease H-like superfamily/Ribonuclease H"/>
    <property type="match status" value="1"/>
</dbReference>
<dbReference type="OrthoDB" id="7399302at2759"/>
<gene>
    <name evidence="2" type="primary">LOC114242393</name>
</gene>
<dbReference type="KEGG" id="bman:114242393"/>
<dbReference type="InterPro" id="IPR036397">
    <property type="entry name" value="RNaseH_sf"/>
</dbReference>
<dbReference type="GeneID" id="114242393"/>
<dbReference type="AlphaFoldDB" id="A0A6J2JJ73"/>